<dbReference type="PANTHER" id="PTHR11078">
    <property type="entry name" value="N UTILIZATION SUBSTANCE PROTEIN B-RELATED"/>
    <property type="match status" value="1"/>
</dbReference>
<keyword evidence="10" id="KW-1185">Reference proteome</keyword>
<name>A0A7S8IGU7_9CHLR</name>
<organism evidence="9 10">
    <name type="scientific">Phototrophicus methaneseepsis</name>
    <dbReference type="NCBI Taxonomy" id="2710758"/>
    <lineage>
        <taxon>Bacteria</taxon>
        <taxon>Bacillati</taxon>
        <taxon>Chloroflexota</taxon>
        <taxon>Candidatus Thermofontia</taxon>
        <taxon>Phototrophicales</taxon>
        <taxon>Phototrophicaceae</taxon>
        <taxon>Phototrophicus</taxon>
    </lineage>
</organism>
<feature type="region of interest" description="Disordered" evidence="7">
    <location>
        <begin position="162"/>
        <end position="192"/>
    </location>
</feature>
<proteinExistence type="inferred from homology"/>
<dbReference type="Gene3D" id="1.10.940.10">
    <property type="entry name" value="NusB-like"/>
    <property type="match status" value="1"/>
</dbReference>
<reference evidence="9 10" key="1">
    <citation type="submission" date="2020-02" db="EMBL/GenBank/DDBJ databases">
        <authorList>
            <person name="Zheng R.K."/>
            <person name="Sun C.M."/>
        </authorList>
    </citation>
    <scope>NUCLEOTIDE SEQUENCE [LARGE SCALE GENOMIC DNA]</scope>
    <source>
        <strain evidence="10">rifampicinis</strain>
    </source>
</reference>
<dbReference type="HAMAP" id="MF_00073">
    <property type="entry name" value="NusB"/>
    <property type="match status" value="1"/>
</dbReference>
<dbReference type="GO" id="GO:0006353">
    <property type="term" value="P:DNA-templated transcription termination"/>
    <property type="evidence" value="ECO:0007669"/>
    <property type="project" value="UniProtKB-UniRule"/>
</dbReference>
<evidence type="ECO:0000256" key="7">
    <source>
        <dbReference type="SAM" id="MobiDB-lite"/>
    </source>
</evidence>
<keyword evidence="3 6" id="KW-0694">RNA-binding</keyword>
<dbReference type="GO" id="GO:0005829">
    <property type="term" value="C:cytosol"/>
    <property type="evidence" value="ECO:0007669"/>
    <property type="project" value="TreeGrafter"/>
</dbReference>
<dbReference type="SUPFAM" id="SSF48013">
    <property type="entry name" value="NusB-like"/>
    <property type="match status" value="1"/>
</dbReference>
<dbReference type="InterPro" id="IPR011605">
    <property type="entry name" value="NusB_fam"/>
</dbReference>
<dbReference type="InterPro" id="IPR035926">
    <property type="entry name" value="NusB-like_sf"/>
</dbReference>
<dbReference type="PANTHER" id="PTHR11078:SF3">
    <property type="entry name" value="ANTITERMINATION NUSB DOMAIN-CONTAINING PROTEIN"/>
    <property type="match status" value="1"/>
</dbReference>
<comment type="function">
    <text evidence="6">Involved in transcription antitermination. Required for transcription of ribosomal RNA (rRNA) genes. Binds specifically to the boxA antiterminator sequence of the ribosomal RNA (rrn) operons.</text>
</comment>
<feature type="domain" description="NusB/RsmB/TIM44" evidence="8">
    <location>
        <begin position="28"/>
        <end position="151"/>
    </location>
</feature>
<dbReference type="AlphaFoldDB" id="A0A7S8IGU7"/>
<dbReference type="GO" id="GO:0031564">
    <property type="term" value="P:transcription antitermination"/>
    <property type="evidence" value="ECO:0007669"/>
    <property type="project" value="UniProtKB-KW"/>
</dbReference>
<keyword evidence="5 6" id="KW-0804">Transcription</keyword>
<evidence type="ECO:0000256" key="5">
    <source>
        <dbReference type="ARBA" id="ARBA00023163"/>
    </source>
</evidence>
<evidence type="ECO:0000256" key="6">
    <source>
        <dbReference type="HAMAP-Rule" id="MF_00073"/>
    </source>
</evidence>
<dbReference type="GO" id="GO:0003723">
    <property type="term" value="F:RNA binding"/>
    <property type="evidence" value="ECO:0007669"/>
    <property type="project" value="UniProtKB-UniRule"/>
</dbReference>
<evidence type="ECO:0000256" key="3">
    <source>
        <dbReference type="ARBA" id="ARBA00022884"/>
    </source>
</evidence>
<protein>
    <recommendedName>
        <fullName evidence="6">Transcription antitermination protein NusB</fullName>
    </recommendedName>
    <alternativeName>
        <fullName evidence="6">Antitermination factor NusB</fullName>
    </alternativeName>
</protein>
<dbReference type="Pfam" id="PF01029">
    <property type="entry name" value="NusB"/>
    <property type="match status" value="1"/>
</dbReference>
<accession>A0A7S8IGU7</accession>
<evidence type="ECO:0000313" key="9">
    <source>
        <dbReference type="EMBL" id="QPC85201.1"/>
    </source>
</evidence>
<evidence type="ECO:0000256" key="2">
    <source>
        <dbReference type="ARBA" id="ARBA00022814"/>
    </source>
</evidence>
<dbReference type="EMBL" id="CP062983">
    <property type="protein sequence ID" value="QPC85201.1"/>
    <property type="molecule type" value="Genomic_DNA"/>
</dbReference>
<gene>
    <name evidence="6 9" type="primary">nusB</name>
    <name evidence="9" type="ORF">G4Y79_12635</name>
</gene>
<dbReference type="NCBIfam" id="TIGR01951">
    <property type="entry name" value="nusB"/>
    <property type="match status" value="1"/>
</dbReference>
<evidence type="ECO:0000256" key="1">
    <source>
        <dbReference type="ARBA" id="ARBA00005952"/>
    </source>
</evidence>
<feature type="compositionally biased region" description="Acidic residues" evidence="7">
    <location>
        <begin position="166"/>
        <end position="185"/>
    </location>
</feature>
<keyword evidence="2 6" id="KW-0889">Transcription antitermination</keyword>
<comment type="similarity">
    <text evidence="1 6">Belongs to the NusB family.</text>
</comment>
<sequence length="192" mass="21053">MDFDPDGDDIVDRVVVDHASPSTDRSVARRVALQALYEIDAAGHAPGDVLLNMITDDEDVRKVRAYIRRLVTGILAHRGNLDEVLQTYAPEFPLQQIAVVDRNVLRIALYEMAIGTRTPIGVAIDEAVELAKLFGADGSARFVNGVLGTIALNIEPLRAQLRGEGMPDEDDDFDDDYIDEAEPETEPPSPLD</sequence>
<evidence type="ECO:0000259" key="8">
    <source>
        <dbReference type="Pfam" id="PF01029"/>
    </source>
</evidence>
<dbReference type="Proteomes" id="UP000594468">
    <property type="component" value="Chromosome"/>
</dbReference>
<dbReference type="KEGG" id="pmet:G4Y79_12635"/>
<evidence type="ECO:0000256" key="4">
    <source>
        <dbReference type="ARBA" id="ARBA00023015"/>
    </source>
</evidence>
<dbReference type="InterPro" id="IPR006027">
    <property type="entry name" value="NusB_RsmB_TIM44"/>
</dbReference>
<keyword evidence="4 6" id="KW-0805">Transcription regulation</keyword>
<evidence type="ECO:0000313" key="10">
    <source>
        <dbReference type="Proteomes" id="UP000594468"/>
    </source>
</evidence>